<dbReference type="InterPro" id="IPR036259">
    <property type="entry name" value="MFS_trans_sf"/>
</dbReference>
<reference evidence="8 9" key="1">
    <citation type="submission" date="2020-07" db="EMBL/GenBank/DDBJ databases">
        <title>Genomic Encyclopedia of Type Strains, Phase IV (KMG-IV): sequencing the most valuable type-strain genomes for metagenomic binning, comparative biology and taxonomic classification.</title>
        <authorList>
            <person name="Goeker M."/>
        </authorList>
    </citation>
    <scope>NUCLEOTIDE SEQUENCE [LARGE SCALE GENOMIC DNA]</scope>
    <source>
        <strain evidence="8 9">DSM 45533</strain>
    </source>
</reference>
<dbReference type="GO" id="GO:0005886">
    <property type="term" value="C:plasma membrane"/>
    <property type="evidence" value="ECO:0007669"/>
    <property type="project" value="UniProtKB-SubCell"/>
</dbReference>
<feature type="transmembrane region" description="Helical" evidence="6">
    <location>
        <begin position="337"/>
        <end position="359"/>
    </location>
</feature>
<feature type="transmembrane region" description="Helical" evidence="6">
    <location>
        <begin position="365"/>
        <end position="384"/>
    </location>
</feature>
<keyword evidence="3 6" id="KW-0812">Transmembrane</keyword>
<evidence type="ECO:0000256" key="1">
    <source>
        <dbReference type="ARBA" id="ARBA00004651"/>
    </source>
</evidence>
<feature type="transmembrane region" description="Helical" evidence="6">
    <location>
        <begin position="220"/>
        <end position="243"/>
    </location>
</feature>
<dbReference type="PANTHER" id="PTHR23513:SF6">
    <property type="entry name" value="MAJOR FACILITATOR SUPERFAMILY ASSOCIATED DOMAIN-CONTAINING PROTEIN"/>
    <property type="match status" value="1"/>
</dbReference>
<feature type="transmembrane region" description="Helical" evidence="6">
    <location>
        <begin position="304"/>
        <end position="325"/>
    </location>
</feature>
<sequence length="400" mass="40864">MRAVLRRKDFRLVCFGMAVSLLGDASLLLIPAILAKKLTGSNSAAGLTLFFFSLPLLFAPLFGVLIDRVDRRRLLVVTCLGSALALLPLAAVSAGSFWLLYAVSAAMGCSYTVTFAALGGLLKAMLPEELLAQANASLLTTRQGLRLVGPLLGVAIYSAFGLGAVVVFDMVTFGVAALAFALMPAVPYVRRGGGGVSWREEVGAGVRLLRLDPKLRRAGTALSVMFAVGGATESLIFAVIEALGRSPEFAAVTSTAMGVGAIGGGLVAAAAIGRWGELPAIGAGVGLYGVAIALWLVAAEGVMVATMAASGAGVTLTSVAMATLLQRRSPEEVVGRVATAFDAVSGGAQLVAVAAGALLVTLVDYRVLLVTVAGVCALAAWHAFSGGPRSLRSDVDLCRD</sequence>
<feature type="transmembrane region" description="Helical" evidence="6">
    <location>
        <begin position="73"/>
        <end position="92"/>
    </location>
</feature>
<organism evidence="8 9">
    <name type="scientific">Nonomuraea soli</name>
    <dbReference type="NCBI Taxonomy" id="1032476"/>
    <lineage>
        <taxon>Bacteria</taxon>
        <taxon>Bacillati</taxon>
        <taxon>Actinomycetota</taxon>
        <taxon>Actinomycetes</taxon>
        <taxon>Streptosporangiales</taxon>
        <taxon>Streptosporangiaceae</taxon>
        <taxon>Nonomuraea</taxon>
    </lineage>
</organism>
<evidence type="ECO:0000313" key="9">
    <source>
        <dbReference type="Proteomes" id="UP000530928"/>
    </source>
</evidence>
<keyword evidence="2" id="KW-1003">Cell membrane</keyword>
<evidence type="ECO:0000256" key="6">
    <source>
        <dbReference type="SAM" id="Phobius"/>
    </source>
</evidence>
<comment type="caution">
    <text evidence="8">The sequence shown here is derived from an EMBL/GenBank/DDBJ whole genome shotgun (WGS) entry which is preliminary data.</text>
</comment>
<dbReference type="Pfam" id="PF07690">
    <property type="entry name" value="MFS_1"/>
    <property type="match status" value="1"/>
</dbReference>
<feature type="transmembrane region" description="Helical" evidence="6">
    <location>
        <begin position="249"/>
        <end position="271"/>
    </location>
</feature>
<feature type="transmembrane region" description="Helical" evidence="6">
    <location>
        <begin position="171"/>
        <end position="189"/>
    </location>
</feature>
<feature type="domain" description="Major facilitator superfamily (MFS) profile" evidence="7">
    <location>
        <begin position="1"/>
        <end position="187"/>
    </location>
</feature>
<accession>A0A7W0CHG5</accession>
<dbReference type="Proteomes" id="UP000530928">
    <property type="component" value="Unassembled WGS sequence"/>
</dbReference>
<dbReference type="Gene3D" id="1.20.1250.20">
    <property type="entry name" value="MFS general substrate transporter like domains"/>
    <property type="match status" value="1"/>
</dbReference>
<dbReference type="EMBL" id="JACDUR010000002">
    <property type="protein sequence ID" value="MBA2891119.1"/>
    <property type="molecule type" value="Genomic_DNA"/>
</dbReference>
<feature type="transmembrane region" description="Helical" evidence="6">
    <location>
        <begin position="278"/>
        <end position="298"/>
    </location>
</feature>
<dbReference type="SUPFAM" id="SSF103473">
    <property type="entry name" value="MFS general substrate transporter"/>
    <property type="match status" value="1"/>
</dbReference>
<evidence type="ECO:0000256" key="3">
    <source>
        <dbReference type="ARBA" id="ARBA00022692"/>
    </source>
</evidence>
<evidence type="ECO:0000259" key="7">
    <source>
        <dbReference type="PROSITE" id="PS50850"/>
    </source>
</evidence>
<feature type="transmembrane region" description="Helical" evidence="6">
    <location>
        <begin position="147"/>
        <end position="165"/>
    </location>
</feature>
<dbReference type="CDD" id="cd06173">
    <property type="entry name" value="MFS_MefA_like"/>
    <property type="match status" value="1"/>
</dbReference>
<feature type="transmembrane region" description="Helical" evidence="6">
    <location>
        <begin position="12"/>
        <end position="34"/>
    </location>
</feature>
<feature type="transmembrane region" description="Helical" evidence="6">
    <location>
        <begin position="98"/>
        <end position="126"/>
    </location>
</feature>
<protein>
    <submittedName>
        <fullName evidence="8">MFS family permease</fullName>
    </submittedName>
</protein>
<evidence type="ECO:0000256" key="5">
    <source>
        <dbReference type="ARBA" id="ARBA00023136"/>
    </source>
</evidence>
<dbReference type="GO" id="GO:0022857">
    <property type="term" value="F:transmembrane transporter activity"/>
    <property type="evidence" value="ECO:0007669"/>
    <property type="project" value="InterPro"/>
</dbReference>
<keyword evidence="9" id="KW-1185">Reference proteome</keyword>
<proteinExistence type="predicted"/>
<keyword evidence="4 6" id="KW-1133">Transmembrane helix</keyword>
<dbReference type="PANTHER" id="PTHR23513">
    <property type="entry name" value="INTEGRAL MEMBRANE EFFLUX PROTEIN-RELATED"/>
    <property type="match status" value="1"/>
</dbReference>
<feature type="transmembrane region" description="Helical" evidence="6">
    <location>
        <begin position="46"/>
        <end position="66"/>
    </location>
</feature>
<dbReference type="InterPro" id="IPR020846">
    <property type="entry name" value="MFS_dom"/>
</dbReference>
<evidence type="ECO:0000256" key="2">
    <source>
        <dbReference type="ARBA" id="ARBA00022475"/>
    </source>
</evidence>
<dbReference type="AlphaFoldDB" id="A0A7W0CHG5"/>
<dbReference type="InterPro" id="IPR022324">
    <property type="entry name" value="Bacilysin_exporter_BacE_put"/>
</dbReference>
<dbReference type="PROSITE" id="PS50850">
    <property type="entry name" value="MFS"/>
    <property type="match status" value="1"/>
</dbReference>
<evidence type="ECO:0000256" key="4">
    <source>
        <dbReference type="ARBA" id="ARBA00022989"/>
    </source>
</evidence>
<dbReference type="PRINTS" id="PR01988">
    <property type="entry name" value="EXPORTERBACE"/>
</dbReference>
<evidence type="ECO:0000313" key="8">
    <source>
        <dbReference type="EMBL" id="MBA2891119.1"/>
    </source>
</evidence>
<dbReference type="InterPro" id="IPR011701">
    <property type="entry name" value="MFS"/>
</dbReference>
<dbReference type="RefSeq" id="WP_181609869.1">
    <property type="nucleotide sequence ID" value="NZ_BAABAM010000012.1"/>
</dbReference>
<name>A0A7W0CHG5_9ACTN</name>
<keyword evidence="5 6" id="KW-0472">Membrane</keyword>
<comment type="subcellular location">
    <subcellularLocation>
        <location evidence="1">Cell membrane</location>
        <topology evidence="1">Multi-pass membrane protein</topology>
    </subcellularLocation>
</comment>
<gene>
    <name evidence="8" type="ORF">HNR30_002460</name>
</gene>